<comment type="similarity">
    <text evidence="2 4">Belongs to the AB hydrolase superfamily. Lipase family.</text>
</comment>
<evidence type="ECO:0000259" key="5">
    <source>
        <dbReference type="Pfam" id="PF00151"/>
    </source>
</evidence>
<protein>
    <recommendedName>
        <fullName evidence="5">Lipase domain-containing protein</fullName>
    </recommendedName>
</protein>
<proteinExistence type="inferred from homology"/>
<dbReference type="AlphaFoldDB" id="A0AAV6TYP4"/>
<evidence type="ECO:0000256" key="4">
    <source>
        <dbReference type="RuleBase" id="RU004262"/>
    </source>
</evidence>
<sequence>MRTRAVSPRQRRKVEMLVNLRVSQMGEVSRNNIVELVNMFHWFCVLSSLVATVSALPAFESEIVKKIFQQDPSFCFRPFEAADCNRWNETEFEPNKTLAFLFTKKNPTNPEFLHLCGGHLPKNTNFGPEHKTEIFIHGYLDGVCRSAWMREMRKELFKRGSYNVILVDWTWGNGPNYTESAENTYRVGRQIAVLLQNIMAESGALPENFHLIGHSLGAHAAGFAGKIVPGLRRITALDPALNPFQNRSTSERLHQSDAGLVDVIHTNGGTKVGEVLGDINPLGHADFYPNGGTQQHSCRQHIIKSYLALDFLYATISLVPRICSHMHAVQYYKVSINPKRCELVGALCPDYETYAAGQCPPCGDQSGNNCAIMGMNYEDNPGPRIAEGQYRKFYLNTTIGYPYCDN</sequence>
<dbReference type="InterPro" id="IPR000734">
    <property type="entry name" value="TAG_lipase"/>
</dbReference>
<dbReference type="InterPro" id="IPR033906">
    <property type="entry name" value="Lipase_N"/>
</dbReference>
<name>A0AAV6TYP4_9ARAC</name>
<dbReference type="CDD" id="cd00707">
    <property type="entry name" value="Pancreat_lipase_like"/>
    <property type="match status" value="1"/>
</dbReference>
<dbReference type="EMBL" id="JAFNEN010000802">
    <property type="protein sequence ID" value="KAG8177210.1"/>
    <property type="molecule type" value="Genomic_DNA"/>
</dbReference>
<dbReference type="PANTHER" id="PTHR11610">
    <property type="entry name" value="LIPASE"/>
    <property type="match status" value="1"/>
</dbReference>
<evidence type="ECO:0000256" key="3">
    <source>
        <dbReference type="ARBA" id="ARBA00022525"/>
    </source>
</evidence>
<keyword evidence="3" id="KW-0964">Secreted</keyword>
<keyword evidence="7" id="KW-1185">Reference proteome</keyword>
<dbReference type="Pfam" id="PF00151">
    <property type="entry name" value="Lipase"/>
    <property type="match status" value="1"/>
</dbReference>
<dbReference type="PRINTS" id="PR00821">
    <property type="entry name" value="TAGLIPASE"/>
</dbReference>
<gene>
    <name evidence="6" type="ORF">JTE90_019375</name>
</gene>
<comment type="subcellular location">
    <subcellularLocation>
        <location evidence="1">Secreted</location>
    </subcellularLocation>
</comment>
<dbReference type="GO" id="GO:0005615">
    <property type="term" value="C:extracellular space"/>
    <property type="evidence" value="ECO:0007669"/>
    <property type="project" value="TreeGrafter"/>
</dbReference>
<dbReference type="SUPFAM" id="SSF53474">
    <property type="entry name" value="alpha/beta-Hydrolases"/>
    <property type="match status" value="1"/>
</dbReference>
<dbReference type="Gene3D" id="3.40.50.1820">
    <property type="entry name" value="alpha/beta hydrolase"/>
    <property type="match status" value="1"/>
</dbReference>
<evidence type="ECO:0000256" key="1">
    <source>
        <dbReference type="ARBA" id="ARBA00004613"/>
    </source>
</evidence>
<dbReference type="GO" id="GO:0016298">
    <property type="term" value="F:lipase activity"/>
    <property type="evidence" value="ECO:0007669"/>
    <property type="project" value="InterPro"/>
</dbReference>
<dbReference type="GO" id="GO:0016042">
    <property type="term" value="P:lipid catabolic process"/>
    <property type="evidence" value="ECO:0007669"/>
    <property type="project" value="TreeGrafter"/>
</dbReference>
<comment type="caution">
    <text evidence="6">The sequence shown here is derived from an EMBL/GenBank/DDBJ whole genome shotgun (WGS) entry which is preliminary data.</text>
</comment>
<dbReference type="InterPro" id="IPR029058">
    <property type="entry name" value="AB_hydrolase_fold"/>
</dbReference>
<reference evidence="6 7" key="1">
    <citation type="journal article" date="2022" name="Nat. Ecol. Evol.">
        <title>A masculinizing supergene underlies an exaggerated male reproductive morph in a spider.</title>
        <authorList>
            <person name="Hendrickx F."/>
            <person name="De Corte Z."/>
            <person name="Sonet G."/>
            <person name="Van Belleghem S.M."/>
            <person name="Kostlbacher S."/>
            <person name="Vangestel C."/>
        </authorList>
    </citation>
    <scope>NUCLEOTIDE SEQUENCE [LARGE SCALE GENOMIC DNA]</scope>
    <source>
        <strain evidence="6">W744_W776</strain>
    </source>
</reference>
<feature type="domain" description="Lipase" evidence="5">
    <location>
        <begin position="91"/>
        <end position="402"/>
    </location>
</feature>
<evidence type="ECO:0000313" key="6">
    <source>
        <dbReference type="EMBL" id="KAG8177210.1"/>
    </source>
</evidence>
<evidence type="ECO:0000313" key="7">
    <source>
        <dbReference type="Proteomes" id="UP000827092"/>
    </source>
</evidence>
<dbReference type="InterPro" id="IPR013818">
    <property type="entry name" value="Lipase"/>
</dbReference>
<evidence type="ECO:0000256" key="2">
    <source>
        <dbReference type="ARBA" id="ARBA00010701"/>
    </source>
</evidence>
<accession>A0AAV6TYP4</accession>
<dbReference type="Proteomes" id="UP000827092">
    <property type="component" value="Unassembled WGS sequence"/>
</dbReference>
<organism evidence="6 7">
    <name type="scientific">Oedothorax gibbosus</name>
    <dbReference type="NCBI Taxonomy" id="931172"/>
    <lineage>
        <taxon>Eukaryota</taxon>
        <taxon>Metazoa</taxon>
        <taxon>Ecdysozoa</taxon>
        <taxon>Arthropoda</taxon>
        <taxon>Chelicerata</taxon>
        <taxon>Arachnida</taxon>
        <taxon>Araneae</taxon>
        <taxon>Araneomorphae</taxon>
        <taxon>Entelegynae</taxon>
        <taxon>Araneoidea</taxon>
        <taxon>Linyphiidae</taxon>
        <taxon>Erigoninae</taxon>
        <taxon>Oedothorax</taxon>
    </lineage>
</organism>